<dbReference type="CDD" id="cd00156">
    <property type="entry name" value="REC"/>
    <property type="match status" value="1"/>
</dbReference>
<evidence type="ECO:0000256" key="1">
    <source>
        <dbReference type="ARBA" id="ARBA00022553"/>
    </source>
</evidence>
<gene>
    <name evidence="5" type="ORF">SAMN04487931_101475</name>
</gene>
<evidence type="ECO:0000256" key="2">
    <source>
        <dbReference type="ARBA" id="ARBA00023012"/>
    </source>
</evidence>
<protein>
    <submittedName>
        <fullName evidence="5">Response regulator receiver domain-containing protein</fullName>
    </submittedName>
</protein>
<dbReference type="EMBL" id="FNLL01000001">
    <property type="protein sequence ID" value="SDT84998.1"/>
    <property type="molecule type" value="Genomic_DNA"/>
</dbReference>
<dbReference type="Pfam" id="PF00072">
    <property type="entry name" value="Response_reg"/>
    <property type="match status" value="1"/>
</dbReference>
<feature type="domain" description="Response regulatory" evidence="4">
    <location>
        <begin position="2"/>
        <end position="116"/>
    </location>
</feature>
<evidence type="ECO:0000313" key="6">
    <source>
        <dbReference type="Proteomes" id="UP000199608"/>
    </source>
</evidence>
<dbReference type="InterPro" id="IPR001789">
    <property type="entry name" value="Sig_transdc_resp-reg_receiver"/>
</dbReference>
<reference evidence="6" key="1">
    <citation type="submission" date="2016-10" db="EMBL/GenBank/DDBJ databases">
        <authorList>
            <person name="Varghese N."/>
            <person name="Submissions S."/>
        </authorList>
    </citation>
    <scope>NUCLEOTIDE SEQUENCE [LARGE SCALE GENOMIC DNA]</scope>
    <source>
        <strain evidence="6">DSM 3384</strain>
    </source>
</reference>
<dbReference type="RefSeq" id="WP_092230029.1">
    <property type="nucleotide sequence ID" value="NZ_FNLL01000001.1"/>
</dbReference>
<name>A0A1H2DRL4_9BACT</name>
<organism evidence="5 6">
    <name type="scientific">Desulfobacula phenolica</name>
    <dbReference type="NCBI Taxonomy" id="90732"/>
    <lineage>
        <taxon>Bacteria</taxon>
        <taxon>Pseudomonadati</taxon>
        <taxon>Thermodesulfobacteriota</taxon>
        <taxon>Desulfobacteria</taxon>
        <taxon>Desulfobacterales</taxon>
        <taxon>Desulfobacteraceae</taxon>
        <taxon>Desulfobacula</taxon>
    </lineage>
</organism>
<dbReference type="PROSITE" id="PS50110">
    <property type="entry name" value="RESPONSE_REGULATORY"/>
    <property type="match status" value="1"/>
</dbReference>
<evidence type="ECO:0000256" key="3">
    <source>
        <dbReference type="PROSITE-ProRule" id="PRU00169"/>
    </source>
</evidence>
<dbReference type="Proteomes" id="UP000199608">
    <property type="component" value="Unassembled WGS sequence"/>
</dbReference>
<dbReference type="SUPFAM" id="SSF52172">
    <property type="entry name" value="CheY-like"/>
    <property type="match status" value="1"/>
</dbReference>
<dbReference type="Gene3D" id="3.40.50.2300">
    <property type="match status" value="1"/>
</dbReference>
<dbReference type="PANTHER" id="PTHR44591">
    <property type="entry name" value="STRESS RESPONSE REGULATOR PROTEIN 1"/>
    <property type="match status" value="1"/>
</dbReference>
<proteinExistence type="predicted"/>
<dbReference type="SMART" id="SM00448">
    <property type="entry name" value="REC"/>
    <property type="match status" value="1"/>
</dbReference>
<dbReference type="InterPro" id="IPR011006">
    <property type="entry name" value="CheY-like_superfamily"/>
</dbReference>
<keyword evidence="1 3" id="KW-0597">Phosphoprotein</keyword>
<feature type="modified residue" description="4-aspartylphosphate" evidence="3">
    <location>
        <position position="51"/>
    </location>
</feature>
<dbReference type="InterPro" id="IPR050595">
    <property type="entry name" value="Bact_response_regulator"/>
</dbReference>
<evidence type="ECO:0000259" key="4">
    <source>
        <dbReference type="PROSITE" id="PS50110"/>
    </source>
</evidence>
<accession>A0A1H2DRL4</accession>
<keyword evidence="2" id="KW-0902">Two-component regulatory system</keyword>
<sequence>MIILIVEDDPQVTNYITKRLSGWGYRTNSAATGKDALELFSKKNFDLILLDIILPDYMAFDLIPKFKRMNPDIGIVTMTGQSSRELEQKVREQGILYYMVKPIEAANLKLLLDHIKNDIKQQISI</sequence>
<dbReference type="GO" id="GO:0000160">
    <property type="term" value="P:phosphorelay signal transduction system"/>
    <property type="evidence" value="ECO:0007669"/>
    <property type="project" value="UniProtKB-KW"/>
</dbReference>
<dbReference type="PANTHER" id="PTHR44591:SF14">
    <property type="entry name" value="PROTEIN PILG"/>
    <property type="match status" value="1"/>
</dbReference>
<keyword evidence="6" id="KW-1185">Reference proteome</keyword>
<dbReference type="AlphaFoldDB" id="A0A1H2DRL4"/>
<evidence type="ECO:0000313" key="5">
    <source>
        <dbReference type="EMBL" id="SDT84998.1"/>
    </source>
</evidence>